<feature type="transmembrane region" description="Helical" evidence="1">
    <location>
        <begin position="56"/>
        <end position="81"/>
    </location>
</feature>
<gene>
    <name evidence="2" type="ORF">CR513_08020</name>
</gene>
<comment type="caution">
    <text evidence="2">The sequence shown here is derived from an EMBL/GenBank/DDBJ whole genome shotgun (WGS) entry which is preliminary data.</text>
</comment>
<dbReference type="OrthoDB" id="785836at2759"/>
<proteinExistence type="predicted"/>
<reference evidence="2" key="1">
    <citation type="submission" date="2018-05" db="EMBL/GenBank/DDBJ databases">
        <title>Draft genome of Mucuna pruriens seed.</title>
        <authorList>
            <person name="Nnadi N.E."/>
            <person name="Vos R."/>
            <person name="Hasami M.H."/>
            <person name="Devisetty U.K."/>
            <person name="Aguiy J.C."/>
        </authorList>
    </citation>
    <scope>NUCLEOTIDE SEQUENCE [LARGE SCALE GENOMIC DNA]</scope>
    <source>
        <strain evidence="2">JCA_2017</strain>
    </source>
</reference>
<dbReference type="Proteomes" id="UP000257109">
    <property type="component" value="Unassembled WGS sequence"/>
</dbReference>
<organism evidence="2 3">
    <name type="scientific">Mucuna pruriens</name>
    <name type="common">Velvet bean</name>
    <name type="synonym">Dolichos pruriens</name>
    <dbReference type="NCBI Taxonomy" id="157652"/>
    <lineage>
        <taxon>Eukaryota</taxon>
        <taxon>Viridiplantae</taxon>
        <taxon>Streptophyta</taxon>
        <taxon>Embryophyta</taxon>
        <taxon>Tracheophyta</taxon>
        <taxon>Spermatophyta</taxon>
        <taxon>Magnoliopsida</taxon>
        <taxon>eudicotyledons</taxon>
        <taxon>Gunneridae</taxon>
        <taxon>Pentapetalae</taxon>
        <taxon>rosids</taxon>
        <taxon>fabids</taxon>
        <taxon>Fabales</taxon>
        <taxon>Fabaceae</taxon>
        <taxon>Papilionoideae</taxon>
        <taxon>50 kb inversion clade</taxon>
        <taxon>NPAAA clade</taxon>
        <taxon>indigoferoid/millettioid clade</taxon>
        <taxon>Phaseoleae</taxon>
        <taxon>Mucuna</taxon>
    </lineage>
</organism>
<protein>
    <submittedName>
        <fullName evidence="2">Uncharacterized protein</fullName>
    </submittedName>
</protein>
<name>A0A371HYE7_MUCPR</name>
<dbReference type="STRING" id="157652.A0A371HYE7"/>
<keyword evidence="1" id="KW-0812">Transmembrane</keyword>
<dbReference type="EMBL" id="QJKJ01001395">
    <property type="protein sequence ID" value="RDY07812.1"/>
    <property type="molecule type" value="Genomic_DNA"/>
</dbReference>
<evidence type="ECO:0000313" key="2">
    <source>
        <dbReference type="EMBL" id="RDY07812.1"/>
    </source>
</evidence>
<evidence type="ECO:0000256" key="1">
    <source>
        <dbReference type="SAM" id="Phobius"/>
    </source>
</evidence>
<evidence type="ECO:0000313" key="3">
    <source>
        <dbReference type="Proteomes" id="UP000257109"/>
    </source>
</evidence>
<sequence>MGLYFGPVTAYPAVGQTNLAAPPPPVGYPTKDDVPAQQHVPVKTTTREGDGFWKGWVLIASNVSLLSFLAVVLDCVVAVPWSAVFD</sequence>
<feature type="non-terminal residue" evidence="2">
    <location>
        <position position="1"/>
    </location>
</feature>
<dbReference type="AlphaFoldDB" id="A0A371HYE7"/>
<keyword evidence="1" id="KW-1133">Transmembrane helix</keyword>
<accession>A0A371HYE7</accession>
<keyword evidence="1" id="KW-0472">Membrane</keyword>
<keyword evidence="3" id="KW-1185">Reference proteome</keyword>